<dbReference type="PANTHER" id="PTHR43570:SF20">
    <property type="entry name" value="ALDEHYDE DEHYDROGENASE ALDX-RELATED"/>
    <property type="match status" value="1"/>
</dbReference>
<dbReference type="PROSITE" id="PS00070">
    <property type="entry name" value="ALDEHYDE_DEHYDR_CYS"/>
    <property type="match status" value="1"/>
</dbReference>
<gene>
    <name evidence="6" type="ORF">LCGC14_1523900</name>
</gene>
<dbReference type="InterPro" id="IPR016160">
    <property type="entry name" value="Ald_DH_CS_CYS"/>
</dbReference>
<dbReference type="PIRSF" id="PIRSF036492">
    <property type="entry name" value="ALDH"/>
    <property type="match status" value="1"/>
</dbReference>
<dbReference type="Gene3D" id="3.40.605.10">
    <property type="entry name" value="Aldehyde Dehydrogenase, Chain A, domain 1"/>
    <property type="match status" value="1"/>
</dbReference>
<dbReference type="FunFam" id="3.40.605.10:FF:000004">
    <property type="entry name" value="Aldehyde dehydrogenase"/>
    <property type="match status" value="1"/>
</dbReference>
<dbReference type="GO" id="GO:0005737">
    <property type="term" value="C:cytoplasm"/>
    <property type="evidence" value="ECO:0007669"/>
    <property type="project" value="TreeGrafter"/>
</dbReference>
<dbReference type="GO" id="GO:0006081">
    <property type="term" value="P:aldehyde metabolic process"/>
    <property type="evidence" value="ECO:0007669"/>
    <property type="project" value="InterPro"/>
</dbReference>
<feature type="domain" description="Aldehyde dehydrogenase" evidence="5">
    <location>
        <begin position="17"/>
        <end position="450"/>
    </location>
</feature>
<dbReference type="PROSITE" id="PS00687">
    <property type="entry name" value="ALDEHYDE_DEHYDR_GLU"/>
    <property type="match status" value="1"/>
</dbReference>
<dbReference type="SUPFAM" id="SSF53720">
    <property type="entry name" value="ALDH-like"/>
    <property type="match status" value="1"/>
</dbReference>
<dbReference type="InterPro" id="IPR016162">
    <property type="entry name" value="Ald_DH_N"/>
</dbReference>
<accession>A0A0F9IY00</accession>
<dbReference type="Pfam" id="PF00171">
    <property type="entry name" value="Aldedh"/>
    <property type="match status" value="1"/>
</dbReference>
<comment type="caution">
    <text evidence="6">The sequence shown here is derived from an EMBL/GenBank/DDBJ whole genome shotgun (WGS) entry which is preliminary data.</text>
</comment>
<evidence type="ECO:0000256" key="1">
    <source>
        <dbReference type="ARBA" id="ARBA00009986"/>
    </source>
</evidence>
<sequence length="481" mass="53845">MSASVAQLTESKKHIQHTHRVFETQKKAFQNNPAPSLTERRENLKRLKRALLTHQDRILEAIDRDFSCRSRDESLIAEVMPSIQGINYTLKNLEGWMKPSHRHVSLMFQPASNRVCYQPKGVVGVIVPWNYPLYLAVGPLVASLAAGNRTMIKMSEFTPHTSALFKELIETTFSEDLVSVINGEADIAADFSARPFDHMLFTGSTSVGKLVMRAASENLTPVTLELGGKSPAVVSPDVPMEDAAQRIAFGKAFNAGQTCVAPDYVLCPADRTQAFVDEFRAQFSQMYPSLRDNDDYTAIINERQYGRLQGYLEDARAKGAELIEINPAQESLGDGTYKMPLTLVLKTTPDMKLMQDEIFGPILPVVSYGNLDEAIQYINDRPRPLALYFFGYDREQQNRVIDSTLSGGMCINDSLMHVAQDDLPFGGVGDSGMGHYHGKEGFLTFSHQRAIFAKQKFNSGKFVYPPYGTSFHKMIYKLFIR</sequence>
<proteinExistence type="inferred from homology"/>
<organism evidence="6">
    <name type="scientific">marine sediment metagenome</name>
    <dbReference type="NCBI Taxonomy" id="412755"/>
    <lineage>
        <taxon>unclassified sequences</taxon>
        <taxon>metagenomes</taxon>
        <taxon>ecological metagenomes</taxon>
    </lineage>
</organism>
<dbReference type="FunFam" id="3.40.309.10:FF:000003">
    <property type="entry name" value="Aldehyde dehydrogenase"/>
    <property type="match status" value="1"/>
</dbReference>
<evidence type="ECO:0000259" key="5">
    <source>
        <dbReference type="Pfam" id="PF00171"/>
    </source>
</evidence>
<dbReference type="Gene3D" id="3.40.309.10">
    <property type="entry name" value="Aldehyde Dehydrogenase, Chain A, domain 2"/>
    <property type="match status" value="1"/>
</dbReference>
<dbReference type="InterPro" id="IPR016163">
    <property type="entry name" value="Ald_DH_C"/>
</dbReference>
<evidence type="ECO:0000313" key="6">
    <source>
        <dbReference type="EMBL" id="KKM62218.1"/>
    </source>
</evidence>
<keyword evidence="4" id="KW-0175">Coiled coil</keyword>
<name>A0A0F9IY00_9ZZZZ</name>
<keyword evidence="3" id="KW-0520">NAD</keyword>
<dbReference type="CDD" id="cd07133">
    <property type="entry name" value="ALDH_CALDH_CalB"/>
    <property type="match status" value="1"/>
</dbReference>
<dbReference type="InterPro" id="IPR015590">
    <property type="entry name" value="Aldehyde_DH_dom"/>
</dbReference>
<dbReference type="InterPro" id="IPR012394">
    <property type="entry name" value="Aldehyde_DH_NAD(P)"/>
</dbReference>
<evidence type="ECO:0000256" key="2">
    <source>
        <dbReference type="ARBA" id="ARBA00023002"/>
    </source>
</evidence>
<feature type="coiled-coil region" evidence="4">
    <location>
        <begin position="37"/>
        <end position="64"/>
    </location>
</feature>
<reference evidence="6" key="1">
    <citation type="journal article" date="2015" name="Nature">
        <title>Complex archaea that bridge the gap between prokaryotes and eukaryotes.</title>
        <authorList>
            <person name="Spang A."/>
            <person name="Saw J.H."/>
            <person name="Jorgensen S.L."/>
            <person name="Zaremba-Niedzwiedzka K."/>
            <person name="Martijn J."/>
            <person name="Lind A.E."/>
            <person name="van Eijk R."/>
            <person name="Schleper C."/>
            <person name="Guy L."/>
            <person name="Ettema T.J."/>
        </authorList>
    </citation>
    <scope>NUCLEOTIDE SEQUENCE</scope>
</reference>
<dbReference type="AlphaFoldDB" id="A0A0F9IY00"/>
<dbReference type="GO" id="GO:0004029">
    <property type="term" value="F:aldehyde dehydrogenase (NAD+) activity"/>
    <property type="evidence" value="ECO:0007669"/>
    <property type="project" value="TreeGrafter"/>
</dbReference>
<comment type="similarity">
    <text evidence="1">Belongs to the aldehyde dehydrogenase family.</text>
</comment>
<protein>
    <recommendedName>
        <fullName evidence="5">Aldehyde dehydrogenase domain-containing protein</fullName>
    </recommendedName>
</protein>
<dbReference type="InterPro" id="IPR029510">
    <property type="entry name" value="Ald_DH_CS_GLU"/>
</dbReference>
<evidence type="ECO:0000256" key="4">
    <source>
        <dbReference type="SAM" id="Coils"/>
    </source>
</evidence>
<dbReference type="EMBL" id="LAZR01011343">
    <property type="protein sequence ID" value="KKM62218.1"/>
    <property type="molecule type" value="Genomic_DNA"/>
</dbReference>
<dbReference type="InterPro" id="IPR016161">
    <property type="entry name" value="Ald_DH/histidinol_DH"/>
</dbReference>
<keyword evidence="2" id="KW-0560">Oxidoreductase</keyword>
<dbReference type="PANTHER" id="PTHR43570">
    <property type="entry name" value="ALDEHYDE DEHYDROGENASE"/>
    <property type="match status" value="1"/>
</dbReference>
<evidence type="ECO:0000256" key="3">
    <source>
        <dbReference type="ARBA" id="ARBA00023027"/>
    </source>
</evidence>